<feature type="domain" description="Flavodoxin-like" evidence="1">
    <location>
        <begin position="4"/>
        <end position="133"/>
    </location>
</feature>
<reference evidence="2 3" key="1">
    <citation type="submission" date="2011-09" db="EMBL/GenBank/DDBJ databases">
        <title>The draft genome of Treponema saccharophilum DSM 2985.</title>
        <authorList>
            <consortium name="US DOE Joint Genome Institute (JGI-PGF)"/>
            <person name="Lucas S."/>
            <person name="Copeland A."/>
            <person name="Lapidus A."/>
            <person name="Glavina del Rio T."/>
            <person name="Dalin E."/>
            <person name="Tice H."/>
            <person name="Bruce D."/>
            <person name="Goodwin L."/>
            <person name="Pitluck S."/>
            <person name="Peters L."/>
            <person name="Kyrpides N."/>
            <person name="Mavromatis K."/>
            <person name="Ivanova N."/>
            <person name="Markowitz V."/>
            <person name="Cheng J.-F."/>
            <person name="Hugenholtz P."/>
            <person name="Woyke T."/>
            <person name="Wu D."/>
            <person name="Gronow S."/>
            <person name="Wellnitz S."/>
            <person name="Brambilla E."/>
            <person name="Klenk H.-P."/>
            <person name="Eisen J.A."/>
        </authorList>
    </citation>
    <scope>NUCLEOTIDE SEQUENCE [LARGE SCALE GENOMIC DNA]</scope>
    <source>
        <strain evidence="2 3">DSM 2985</strain>
    </source>
</reference>
<comment type="caution">
    <text evidence="2">The sequence shown here is derived from an EMBL/GenBank/DDBJ whole genome shotgun (WGS) entry which is preliminary data.</text>
</comment>
<dbReference type="eggNOG" id="COG0716">
    <property type="taxonomic scope" value="Bacteria"/>
</dbReference>
<dbReference type="STRING" id="907348.TresaDRAFT_0749"/>
<name>H7ENJ6_9SPIR</name>
<dbReference type="GO" id="GO:0010181">
    <property type="term" value="F:FMN binding"/>
    <property type="evidence" value="ECO:0007669"/>
    <property type="project" value="InterPro"/>
</dbReference>
<dbReference type="InterPro" id="IPR008254">
    <property type="entry name" value="Flavodoxin/NO_synth"/>
</dbReference>
<dbReference type="OrthoDB" id="9790745at2"/>
<dbReference type="PATRIC" id="fig|907348.3.peg.2519"/>
<keyword evidence="3" id="KW-1185">Reference proteome</keyword>
<evidence type="ECO:0000259" key="1">
    <source>
        <dbReference type="PROSITE" id="PS50902"/>
    </source>
</evidence>
<evidence type="ECO:0000313" key="2">
    <source>
        <dbReference type="EMBL" id="EIC00924.1"/>
    </source>
</evidence>
<dbReference type="Proteomes" id="UP000003571">
    <property type="component" value="Unassembled WGS sequence"/>
</dbReference>
<protein>
    <submittedName>
        <fullName evidence="2">Flavodoxin/nitric oxide synthase</fullName>
    </submittedName>
</protein>
<sequence>MAKVAIVYASTTGNTEALANAAKEAAGADAYFSTADAADSAEVLASDLILLGSPAMGAEQLEDSQESFFSGIEGQLSGKKVGLFGSYDWGDGQFLSDWADRVTAAGGTVVGTVKAQLSPDEAALSAVKELASR</sequence>
<dbReference type="EMBL" id="AGRW01000053">
    <property type="protein sequence ID" value="EIC00924.1"/>
    <property type="molecule type" value="Genomic_DNA"/>
</dbReference>
<dbReference type="InterPro" id="IPR029039">
    <property type="entry name" value="Flavoprotein-like_sf"/>
</dbReference>
<dbReference type="SUPFAM" id="SSF52218">
    <property type="entry name" value="Flavoproteins"/>
    <property type="match status" value="1"/>
</dbReference>
<dbReference type="Pfam" id="PF00258">
    <property type="entry name" value="Flavodoxin_1"/>
    <property type="match status" value="1"/>
</dbReference>
<dbReference type="AlphaFoldDB" id="H7ENJ6"/>
<proteinExistence type="predicted"/>
<dbReference type="Gene3D" id="3.40.50.360">
    <property type="match status" value="1"/>
</dbReference>
<evidence type="ECO:0000313" key="3">
    <source>
        <dbReference type="Proteomes" id="UP000003571"/>
    </source>
</evidence>
<accession>H7ENJ6</accession>
<dbReference type="PROSITE" id="PS50902">
    <property type="entry name" value="FLAVODOXIN_LIKE"/>
    <property type="match status" value="1"/>
</dbReference>
<dbReference type="RefSeq" id="WP_002706101.1">
    <property type="nucleotide sequence ID" value="NZ_AGRW01000053.1"/>
</dbReference>
<gene>
    <name evidence="2" type="ORF">TresaDRAFT_0749</name>
</gene>
<organism evidence="2 3">
    <name type="scientific">Treponema saccharophilum DSM 2985</name>
    <dbReference type="NCBI Taxonomy" id="907348"/>
    <lineage>
        <taxon>Bacteria</taxon>
        <taxon>Pseudomonadati</taxon>
        <taxon>Spirochaetota</taxon>
        <taxon>Spirochaetia</taxon>
        <taxon>Spirochaetales</taxon>
        <taxon>Treponemataceae</taxon>
        <taxon>Treponema</taxon>
    </lineage>
</organism>